<dbReference type="InterPro" id="IPR003029">
    <property type="entry name" value="S1_domain"/>
</dbReference>
<dbReference type="InterPro" id="IPR052757">
    <property type="entry name" value="Ribosomal_protein_S1"/>
</dbReference>
<name>A0A9W6F9K3_9CHLO</name>
<sequence length="364" mass="38671">MRVLRGTIADSQLRSSRTSSLAQSRRCFQSRGPAPRIVAMQAKKAAPEAPLPQLTRPKPASAAQQAQAQPPASAAALADAYQRAADAKACGEVVEVKVVGQNEGGVMVQYGPLRGFIPYNQMDPARLRACTNGDLSTLTGQQLKARVVTADPSRKELVLSERQVAAAEALSRIQQGEVLTCVVTAVEDYGAFVQVKGMPEVVGLVHKSEVSWDRIMTVDQVVVPGQEVSAKVLFVDTSNCRLSLSVKQTSADPLRLSLEGLAWEAATGATAGAVDARVQGLVEALAGSEGVDSVTTTRVAQDPHHVAQELEVYLVRSEREGEGEYTAVARLGVGATELQLRAAQLSREQVKLLLQRVASNSAAQ</sequence>
<feature type="compositionally biased region" description="Low complexity" evidence="1">
    <location>
        <begin position="56"/>
        <end position="71"/>
    </location>
</feature>
<dbReference type="Pfam" id="PF00575">
    <property type="entry name" value="S1"/>
    <property type="match status" value="2"/>
</dbReference>
<protein>
    <recommendedName>
        <fullName evidence="2">S1 motif domain-containing protein</fullName>
    </recommendedName>
</protein>
<feature type="compositionally biased region" description="Polar residues" evidence="1">
    <location>
        <begin position="9"/>
        <end position="27"/>
    </location>
</feature>
<comment type="caution">
    <text evidence="3">The sequence shown here is derived from an EMBL/GenBank/DDBJ whole genome shotgun (WGS) entry which is preliminary data.</text>
</comment>
<evidence type="ECO:0000313" key="4">
    <source>
        <dbReference type="Proteomes" id="UP001165080"/>
    </source>
</evidence>
<evidence type="ECO:0000259" key="2">
    <source>
        <dbReference type="PROSITE" id="PS50126"/>
    </source>
</evidence>
<dbReference type="SMART" id="SM00316">
    <property type="entry name" value="S1"/>
    <property type="match status" value="2"/>
</dbReference>
<dbReference type="EMBL" id="BRXU01000046">
    <property type="protein sequence ID" value="GLC61424.1"/>
    <property type="molecule type" value="Genomic_DNA"/>
</dbReference>
<keyword evidence="4" id="KW-1185">Reference proteome</keyword>
<gene>
    <name evidence="3" type="primary">PLEST007724</name>
    <name evidence="3" type="ORF">PLESTB_001755100</name>
</gene>
<evidence type="ECO:0000256" key="1">
    <source>
        <dbReference type="SAM" id="MobiDB-lite"/>
    </source>
</evidence>
<feature type="domain" description="S1 motif" evidence="2">
    <location>
        <begin position="91"/>
        <end position="162"/>
    </location>
</feature>
<dbReference type="PROSITE" id="PS50126">
    <property type="entry name" value="S1"/>
    <property type="match status" value="2"/>
</dbReference>
<dbReference type="InterPro" id="IPR012340">
    <property type="entry name" value="NA-bd_OB-fold"/>
</dbReference>
<organism evidence="3 4">
    <name type="scientific">Pleodorina starrii</name>
    <dbReference type="NCBI Taxonomy" id="330485"/>
    <lineage>
        <taxon>Eukaryota</taxon>
        <taxon>Viridiplantae</taxon>
        <taxon>Chlorophyta</taxon>
        <taxon>core chlorophytes</taxon>
        <taxon>Chlorophyceae</taxon>
        <taxon>CS clade</taxon>
        <taxon>Chlamydomonadales</taxon>
        <taxon>Volvocaceae</taxon>
        <taxon>Pleodorina</taxon>
    </lineage>
</organism>
<reference evidence="3 4" key="1">
    <citation type="journal article" date="2023" name="Commun. Biol.">
        <title>Reorganization of the ancestral sex-determining regions during the evolution of trioecy in Pleodorina starrii.</title>
        <authorList>
            <person name="Takahashi K."/>
            <person name="Suzuki S."/>
            <person name="Kawai-Toyooka H."/>
            <person name="Yamamoto K."/>
            <person name="Hamaji T."/>
            <person name="Ootsuki R."/>
            <person name="Yamaguchi H."/>
            <person name="Kawachi M."/>
            <person name="Higashiyama T."/>
            <person name="Nozaki H."/>
        </authorList>
    </citation>
    <scope>NUCLEOTIDE SEQUENCE [LARGE SCALE GENOMIC DNA]</scope>
    <source>
        <strain evidence="3 4">NIES-4479</strain>
    </source>
</reference>
<feature type="domain" description="S1 motif" evidence="2">
    <location>
        <begin position="176"/>
        <end position="247"/>
    </location>
</feature>
<dbReference type="Gene3D" id="2.40.50.140">
    <property type="entry name" value="Nucleic acid-binding proteins"/>
    <property type="match status" value="2"/>
</dbReference>
<accession>A0A9W6F9K3</accession>
<dbReference type="GO" id="GO:0003676">
    <property type="term" value="F:nucleic acid binding"/>
    <property type="evidence" value="ECO:0007669"/>
    <property type="project" value="InterPro"/>
</dbReference>
<dbReference type="Proteomes" id="UP001165080">
    <property type="component" value="Unassembled WGS sequence"/>
</dbReference>
<feature type="region of interest" description="Disordered" evidence="1">
    <location>
        <begin position="1"/>
        <end position="71"/>
    </location>
</feature>
<dbReference type="PANTHER" id="PTHR47559">
    <property type="entry name" value="OS03G0844900 PROTEIN"/>
    <property type="match status" value="1"/>
</dbReference>
<proteinExistence type="predicted"/>
<evidence type="ECO:0000313" key="3">
    <source>
        <dbReference type="EMBL" id="GLC61424.1"/>
    </source>
</evidence>
<dbReference type="AlphaFoldDB" id="A0A9W6F9K3"/>
<dbReference type="PANTHER" id="PTHR47559:SF1">
    <property type="entry name" value="OS03G0844900 PROTEIN"/>
    <property type="match status" value="1"/>
</dbReference>
<dbReference type="OrthoDB" id="412781at2759"/>
<dbReference type="SUPFAM" id="SSF50249">
    <property type="entry name" value="Nucleic acid-binding proteins"/>
    <property type="match status" value="2"/>
</dbReference>